<dbReference type="PROSITE" id="PS52048">
    <property type="entry name" value="UCH_DOMAIN"/>
    <property type="match status" value="1"/>
</dbReference>
<dbReference type="AlphaFoldDB" id="A0A4Y7TMW6"/>
<dbReference type="Pfam" id="PF01088">
    <property type="entry name" value="Peptidase_C12"/>
    <property type="match status" value="1"/>
</dbReference>
<evidence type="ECO:0000256" key="6">
    <source>
        <dbReference type="ARBA" id="ARBA00022801"/>
    </source>
</evidence>
<feature type="active site" description="Proton donor" evidence="8">
    <location>
        <position position="207"/>
    </location>
</feature>
<feature type="domain" description="UCH catalytic" evidence="10">
    <location>
        <begin position="24"/>
        <end position="286"/>
    </location>
</feature>
<dbReference type="GO" id="GO:0005737">
    <property type="term" value="C:cytoplasm"/>
    <property type="evidence" value="ECO:0007669"/>
    <property type="project" value="TreeGrafter"/>
</dbReference>
<feature type="site" description="Important for enzyme activity" evidence="8">
    <location>
        <position position="222"/>
    </location>
</feature>
<keyword evidence="7 8" id="KW-0788">Thiol protease</keyword>
<evidence type="ECO:0000256" key="4">
    <source>
        <dbReference type="ARBA" id="ARBA00022670"/>
    </source>
</evidence>
<dbReference type="InterPro" id="IPR038765">
    <property type="entry name" value="Papain-like_cys_pep_sf"/>
</dbReference>
<evidence type="ECO:0000256" key="8">
    <source>
        <dbReference type="PROSITE-ProRule" id="PRU01393"/>
    </source>
</evidence>
<comment type="catalytic activity">
    <reaction evidence="1 8">
        <text>Thiol-dependent hydrolysis of ester, thioester, amide, peptide and isopeptide bonds formed by the C-terminal Gly of ubiquitin (a 76-residue protein attached to proteins as an intracellular targeting signal).</text>
        <dbReference type="EC" id="3.4.19.12"/>
    </reaction>
</comment>
<dbReference type="GO" id="GO:0016579">
    <property type="term" value="P:protein deubiquitination"/>
    <property type="evidence" value="ECO:0007669"/>
    <property type="project" value="TreeGrafter"/>
</dbReference>
<accession>A0A4Y7TMW6</accession>
<dbReference type="Gene3D" id="3.40.532.10">
    <property type="entry name" value="Peptidase C12, ubiquitin carboxyl-terminal hydrolase"/>
    <property type="match status" value="1"/>
</dbReference>
<evidence type="ECO:0000256" key="2">
    <source>
        <dbReference type="ARBA" id="ARBA00009326"/>
    </source>
</evidence>
<feature type="site" description="Transition state stabilizer" evidence="8">
    <location>
        <position position="97"/>
    </location>
</feature>
<evidence type="ECO:0000259" key="10">
    <source>
        <dbReference type="PROSITE" id="PS52048"/>
    </source>
</evidence>
<keyword evidence="6 8" id="KW-0378">Hydrolase</keyword>
<evidence type="ECO:0000313" key="11">
    <source>
        <dbReference type="EMBL" id="TEB35294.1"/>
    </source>
</evidence>
<evidence type="ECO:0000256" key="1">
    <source>
        <dbReference type="ARBA" id="ARBA00000707"/>
    </source>
</evidence>
<dbReference type="OrthoDB" id="1924260at2759"/>
<dbReference type="InterPro" id="IPR001578">
    <property type="entry name" value="Peptidase_C12_UCH"/>
</dbReference>
<sequence>MEGGPGQQVGQPRNQGPVDLIGGPFAVIESDPGVFTSLVRGLGVMGVEFIEVYGIEPWAMDHLEPYGLVLCFLWRKDSHRPADFDDPAAEKVWFANQLSDDSCATHAILNVLLNCPGIDVGPELEAFKLETEEMSPLMRGLPADKRAAMSSLAINTFNAQKKKQKEEAESSRPRPTKRQKVEEKATKKGKEKAKGSPSAEDSEEGFHFIGYIPAHGKVWELDGFKSGPLEVGELPCSSTSQDLNLPERKKAWIDVVRPALRMKMERYGGSGEDGGDIRFNLLALVDDGYIKASDQYLYLKQEKDCLEKHMPHGWDSQVRVSPIVLEPHFAARRMKRDMEIMQMQKEELAPAWEACVRSLMSATVAVEDEIAKGSSANTDHIKRTFDYEPFLSRFISHLHSEGLLRPLLDLDENGKKQKATGTGKKG</sequence>
<gene>
    <name evidence="11" type="ORF">FA13DRAFT_1624189</name>
</gene>
<evidence type="ECO:0000256" key="3">
    <source>
        <dbReference type="ARBA" id="ARBA00012759"/>
    </source>
</evidence>
<dbReference type="PANTHER" id="PTHR10589">
    <property type="entry name" value="UBIQUITIN CARBOXYL-TERMINAL HYDROLASE"/>
    <property type="match status" value="1"/>
</dbReference>
<protein>
    <recommendedName>
        <fullName evidence="3 8">ubiquitinyl hydrolase 1</fullName>
        <ecNumber evidence="3 8">3.4.19.12</ecNumber>
    </recommendedName>
</protein>
<feature type="active site" description="Nucleophile" evidence="8">
    <location>
        <position position="103"/>
    </location>
</feature>
<feature type="compositionally biased region" description="Basic and acidic residues" evidence="9">
    <location>
        <begin position="179"/>
        <end position="194"/>
    </location>
</feature>
<keyword evidence="4 8" id="KW-0645">Protease</keyword>
<evidence type="ECO:0000256" key="7">
    <source>
        <dbReference type="ARBA" id="ARBA00022807"/>
    </source>
</evidence>
<dbReference type="EC" id="3.4.19.12" evidence="3 8"/>
<dbReference type="Proteomes" id="UP000298030">
    <property type="component" value="Unassembled WGS sequence"/>
</dbReference>
<evidence type="ECO:0000313" key="12">
    <source>
        <dbReference type="Proteomes" id="UP000298030"/>
    </source>
</evidence>
<comment type="similarity">
    <text evidence="2 8">Belongs to the peptidase C12 family.</text>
</comment>
<keyword evidence="12" id="KW-1185">Reference proteome</keyword>
<name>A0A4Y7TMW6_COPMI</name>
<comment type="caution">
    <text evidence="11">The sequence shown here is derived from an EMBL/GenBank/DDBJ whole genome shotgun (WGS) entry which is preliminary data.</text>
</comment>
<dbReference type="SUPFAM" id="SSF54001">
    <property type="entry name" value="Cysteine proteinases"/>
    <property type="match status" value="1"/>
</dbReference>
<dbReference type="GO" id="GO:0006511">
    <property type="term" value="P:ubiquitin-dependent protein catabolic process"/>
    <property type="evidence" value="ECO:0007669"/>
    <property type="project" value="UniProtKB-UniRule"/>
</dbReference>
<dbReference type="EMBL" id="QPFP01000007">
    <property type="protein sequence ID" value="TEB35294.1"/>
    <property type="molecule type" value="Genomic_DNA"/>
</dbReference>
<organism evidence="11 12">
    <name type="scientific">Coprinellus micaceus</name>
    <name type="common">Glistening ink-cap mushroom</name>
    <name type="synonym">Coprinus micaceus</name>
    <dbReference type="NCBI Taxonomy" id="71717"/>
    <lineage>
        <taxon>Eukaryota</taxon>
        <taxon>Fungi</taxon>
        <taxon>Dikarya</taxon>
        <taxon>Basidiomycota</taxon>
        <taxon>Agaricomycotina</taxon>
        <taxon>Agaricomycetes</taxon>
        <taxon>Agaricomycetidae</taxon>
        <taxon>Agaricales</taxon>
        <taxon>Agaricineae</taxon>
        <taxon>Psathyrellaceae</taxon>
        <taxon>Coprinellus</taxon>
    </lineage>
</organism>
<dbReference type="STRING" id="71717.A0A4Y7TMW6"/>
<reference evidence="11 12" key="1">
    <citation type="journal article" date="2019" name="Nat. Ecol. Evol.">
        <title>Megaphylogeny resolves global patterns of mushroom evolution.</title>
        <authorList>
            <person name="Varga T."/>
            <person name="Krizsan K."/>
            <person name="Foldi C."/>
            <person name="Dima B."/>
            <person name="Sanchez-Garcia M."/>
            <person name="Sanchez-Ramirez S."/>
            <person name="Szollosi G.J."/>
            <person name="Szarkandi J.G."/>
            <person name="Papp V."/>
            <person name="Albert L."/>
            <person name="Andreopoulos W."/>
            <person name="Angelini C."/>
            <person name="Antonin V."/>
            <person name="Barry K.W."/>
            <person name="Bougher N.L."/>
            <person name="Buchanan P."/>
            <person name="Buyck B."/>
            <person name="Bense V."/>
            <person name="Catcheside P."/>
            <person name="Chovatia M."/>
            <person name="Cooper J."/>
            <person name="Damon W."/>
            <person name="Desjardin D."/>
            <person name="Finy P."/>
            <person name="Geml J."/>
            <person name="Haridas S."/>
            <person name="Hughes K."/>
            <person name="Justo A."/>
            <person name="Karasinski D."/>
            <person name="Kautmanova I."/>
            <person name="Kiss B."/>
            <person name="Kocsube S."/>
            <person name="Kotiranta H."/>
            <person name="LaButti K.M."/>
            <person name="Lechner B.E."/>
            <person name="Liimatainen K."/>
            <person name="Lipzen A."/>
            <person name="Lukacs Z."/>
            <person name="Mihaltcheva S."/>
            <person name="Morgado L.N."/>
            <person name="Niskanen T."/>
            <person name="Noordeloos M.E."/>
            <person name="Ohm R.A."/>
            <person name="Ortiz-Santana B."/>
            <person name="Ovrebo C."/>
            <person name="Racz N."/>
            <person name="Riley R."/>
            <person name="Savchenko A."/>
            <person name="Shiryaev A."/>
            <person name="Soop K."/>
            <person name="Spirin V."/>
            <person name="Szebenyi C."/>
            <person name="Tomsovsky M."/>
            <person name="Tulloss R.E."/>
            <person name="Uehling J."/>
            <person name="Grigoriev I.V."/>
            <person name="Vagvolgyi C."/>
            <person name="Papp T."/>
            <person name="Martin F.M."/>
            <person name="Miettinen O."/>
            <person name="Hibbett D.S."/>
            <person name="Nagy L.G."/>
        </authorList>
    </citation>
    <scope>NUCLEOTIDE SEQUENCE [LARGE SCALE GENOMIC DNA]</scope>
    <source>
        <strain evidence="11 12">FP101781</strain>
    </source>
</reference>
<dbReference type="PANTHER" id="PTHR10589:SF16">
    <property type="entry name" value="UBIQUITIN CARBOXYL-TERMINAL HYDROLASE ISOZYME L5"/>
    <property type="match status" value="1"/>
</dbReference>
<evidence type="ECO:0000256" key="5">
    <source>
        <dbReference type="ARBA" id="ARBA00022786"/>
    </source>
</evidence>
<feature type="region of interest" description="Disordered" evidence="9">
    <location>
        <begin position="158"/>
        <end position="202"/>
    </location>
</feature>
<keyword evidence="5 8" id="KW-0833">Ubl conjugation pathway</keyword>
<evidence type="ECO:0000256" key="9">
    <source>
        <dbReference type="SAM" id="MobiDB-lite"/>
    </source>
</evidence>
<proteinExistence type="inferred from homology"/>
<dbReference type="InterPro" id="IPR036959">
    <property type="entry name" value="Peptidase_C12_UCH_sf"/>
</dbReference>
<dbReference type="GO" id="GO:0004843">
    <property type="term" value="F:cysteine-type deubiquitinase activity"/>
    <property type="evidence" value="ECO:0007669"/>
    <property type="project" value="UniProtKB-UniRule"/>
</dbReference>